<organism evidence="1 2">
    <name type="scientific">Candidatus Roizmanbacteria bacterium GW2011_GWC2_34_23</name>
    <dbReference type="NCBI Taxonomy" id="1618484"/>
    <lineage>
        <taxon>Bacteria</taxon>
        <taxon>Candidatus Roizmaniibacteriota</taxon>
    </lineage>
</organism>
<sequence>MAEKKAHSANNKNILRNLVKSATIVYGFYQLLNLSIFLGNHFRNQDLTEEQIKAMDLHNKHHHQTNLIDILGSGLGAGLNIVNSGASEQIKKMIEGNLAEENGALDQEVADLPPPLNHKHGSVDSTG</sequence>
<proteinExistence type="predicted"/>
<protein>
    <submittedName>
        <fullName evidence="1">Uncharacterized protein</fullName>
    </submittedName>
</protein>
<dbReference type="AlphaFoldDB" id="A0A0G0AWS8"/>
<name>A0A0G0AWS8_9BACT</name>
<reference evidence="1 2" key="1">
    <citation type="journal article" date="2015" name="Nature">
        <title>rRNA introns, odd ribosomes, and small enigmatic genomes across a large radiation of phyla.</title>
        <authorList>
            <person name="Brown C.T."/>
            <person name="Hug L.A."/>
            <person name="Thomas B.C."/>
            <person name="Sharon I."/>
            <person name="Castelle C.J."/>
            <person name="Singh A."/>
            <person name="Wilkins M.J."/>
            <person name="Williams K.H."/>
            <person name="Banfield J.F."/>
        </authorList>
    </citation>
    <scope>NUCLEOTIDE SEQUENCE [LARGE SCALE GENOMIC DNA]</scope>
</reference>
<evidence type="ECO:0000313" key="2">
    <source>
        <dbReference type="Proteomes" id="UP000034004"/>
    </source>
</evidence>
<accession>A0A0G0AWS8</accession>
<comment type="caution">
    <text evidence="1">The sequence shown here is derived from an EMBL/GenBank/DDBJ whole genome shotgun (WGS) entry which is preliminary data.</text>
</comment>
<dbReference type="Proteomes" id="UP000034004">
    <property type="component" value="Unassembled WGS sequence"/>
</dbReference>
<gene>
    <name evidence="1" type="ORF">UR56_C0012G0006</name>
</gene>
<dbReference type="EMBL" id="LBPR01000012">
    <property type="protein sequence ID" value="KKP61504.1"/>
    <property type="molecule type" value="Genomic_DNA"/>
</dbReference>
<evidence type="ECO:0000313" key="1">
    <source>
        <dbReference type="EMBL" id="KKP61504.1"/>
    </source>
</evidence>
<dbReference type="STRING" id="1618484.UR56_C0012G0006"/>